<dbReference type="KEGG" id="paln:B0W48_16350"/>
<protein>
    <recommendedName>
        <fullName evidence="4">DUF3592 domain-containing protein</fullName>
    </recommendedName>
</protein>
<dbReference type="RefSeq" id="WP_077537858.1">
    <property type="nucleotide sequence ID" value="NZ_CANLYY010000004.1"/>
</dbReference>
<evidence type="ECO:0000313" key="3">
    <source>
        <dbReference type="Proteomes" id="UP000188243"/>
    </source>
</evidence>
<proteinExistence type="predicted"/>
<dbReference type="EMBL" id="CP019628">
    <property type="protein sequence ID" value="AQQ01205.1"/>
    <property type="molecule type" value="Genomic_DNA"/>
</dbReference>
<accession>A0A1Q2H1I1</accession>
<keyword evidence="1" id="KW-0472">Membrane</keyword>
<evidence type="ECO:0000256" key="1">
    <source>
        <dbReference type="SAM" id="Phobius"/>
    </source>
</evidence>
<gene>
    <name evidence="2" type="ORF">B0W48_16350</name>
</gene>
<dbReference type="AlphaFoldDB" id="A0A1Q2H1I1"/>
<dbReference type="STRING" id="247523.B0W48_16350"/>
<dbReference type="Proteomes" id="UP000188243">
    <property type="component" value="Chromosome"/>
</dbReference>
<reference evidence="2 3" key="1">
    <citation type="submission" date="2017-02" db="EMBL/GenBank/DDBJ databases">
        <title>Complete genome sequence of the cold-active Pseudoalteromonas aliena strain EH1 isolated from Arctic seawater.</title>
        <authorList>
            <person name="Kim E."/>
            <person name="Heo E."/>
            <person name="Kim H."/>
            <person name="Kim D."/>
        </authorList>
    </citation>
    <scope>NUCLEOTIDE SEQUENCE [LARGE SCALE GENOMIC DNA]</scope>
    <source>
        <strain evidence="2 3">EH1</strain>
    </source>
</reference>
<sequence>MTNILFILSVCFISAGLLPFFRWLKCKIRKHHWRVCEISTITSVVNTRVSPLDLVQQQSMLVSFRFNGDMHSVVVDLDEPLFNLHKQGQLCTLLVDKDNPSRVYKNALLWQNFGSIWLFAGLALLGLSHFIN</sequence>
<evidence type="ECO:0008006" key="4">
    <source>
        <dbReference type="Google" id="ProtNLM"/>
    </source>
</evidence>
<keyword evidence="1" id="KW-0812">Transmembrane</keyword>
<evidence type="ECO:0000313" key="2">
    <source>
        <dbReference type="EMBL" id="AQQ01205.1"/>
    </source>
</evidence>
<keyword evidence="1" id="KW-1133">Transmembrane helix</keyword>
<feature type="transmembrane region" description="Helical" evidence="1">
    <location>
        <begin position="6"/>
        <end position="24"/>
    </location>
</feature>
<name>A0A1Q2H1I1_9GAMM</name>
<organism evidence="2 3">
    <name type="scientific">Pseudoalteromonas aliena</name>
    <dbReference type="NCBI Taxonomy" id="247523"/>
    <lineage>
        <taxon>Bacteria</taxon>
        <taxon>Pseudomonadati</taxon>
        <taxon>Pseudomonadota</taxon>
        <taxon>Gammaproteobacteria</taxon>
        <taxon>Alteromonadales</taxon>
        <taxon>Pseudoalteromonadaceae</taxon>
        <taxon>Pseudoalteromonas</taxon>
    </lineage>
</organism>
<feature type="transmembrane region" description="Helical" evidence="1">
    <location>
        <begin position="107"/>
        <end position="131"/>
    </location>
</feature>